<dbReference type="InterPro" id="IPR004338">
    <property type="entry name" value="NqrB/RnfD"/>
</dbReference>
<dbReference type="PANTHER" id="PTHR30578:SF0">
    <property type="entry name" value="ION-TRANSLOCATING OXIDOREDUCTASE COMPLEX SUBUNIT D"/>
    <property type="match status" value="1"/>
</dbReference>
<dbReference type="Proteomes" id="UP000490800">
    <property type="component" value="Unassembled WGS sequence"/>
</dbReference>
<accession>A0A7X3JYG5</accession>
<dbReference type="GO" id="GO:0055085">
    <property type="term" value="P:transmembrane transport"/>
    <property type="evidence" value="ECO:0007669"/>
    <property type="project" value="InterPro"/>
</dbReference>
<feature type="transmembrane region" description="Helical" evidence="9">
    <location>
        <begin position="24"/>
        <end position="43"/>
    </location>
</feature>
<dbReference type="EMBL" id="RHLK01000002">
    <property type="protein sequence ID" value="MVO98895.1"/>
    <property type="molecule type" value="Genomic_DNA"/>
</dbReference>
<dbReference type="AlphaFoldDB" id="A0A7X3JYG5"/>
<reference evidence="10 11" key="1">
    <citation type="journal article" date="2019" name="Microorganisms">
        <title>Paenibacillus lutrae sp. nov., A Chitinolytic Species Isolated from A River Otter in Castril Natural Park, Granada, Spain.</title>
        <authorList>
            <person name="Rodriguez M."/>
            <person name="Reina J.C."/>
            <person name="Bejar V."/>
            <person name="Llamas I."/>
        </authorList>
    </citation>
    <scope>NUCLEOTIDE SEQUENCE [LARGE SCALE GENOMIC DNA]</scope>
    <source>
        <strain evidence="10 11">N10</strain>
    </source>
</reference>
<keyword evidence="2" id="KW-0597">Phosphoprotein</keyword>
<organism evidence="10 11">
    <name type="scientific">Paenibacillus lutrae</name>
    <dbReference type="NCBI Taxonomy" id="2078573"/>
    <lineage>
        <taxon>Bacteria</taxon>
        <taxon>Bacillati</taxon>
        <taxon>Bacillota</taxon>
        <taxon>Bacilli</taxon>
        <taxon>Bacillales</taxon>
        <taxon>Paenibacillaceae</taxon>
        <taxon>Paenibacillus</taxon>
    </lineage>
</organism>
<gene>
    <name evidence="10" type="ORF">EDM21_05070</name>
</gene>
<keyword evidence="3" id="KW-0285">Flavoprotein</keyword>
<keyword evidence="6" id="KW-1278">Translocase</keyword>
<name>A0A7X3JYG5_9BACL</name>
<feature type="transmembrane region" description="Helical" evidence="9">
    <location>
        <begin position="144"/>
        <end position="164"/>
    </location>
</feature>
<proteinExistence type="predicted"/>
<keyword evidence="5 9" id="KW-0812">Transmembrane</keyword>
<protein>
    <recommendedName>
        <fullName evidence="12">RnfABCDGE type electron transport complex subunit D</fullName>
    </recommendedName>
</protein>
<evidence type="ECO:0000256" key="8">
    <source>
        <dbReference type="ARBA" id="ARBA00023136"/>
    </source>
</evidence>
<comment type="caution">
    <text evidence="10">The sequence shown here is derived from an EMBL/GenBank/DDBJ whole genome shotgun (WGS) entry which is preliminary data.</text>
</comment>
<evidence type="ECO:0000256" key="4">
    <source>
        <dbReference type="ARBA" id="ARBA00022643"/>
    </source>
</evidence>
<keyword evidence="7 9" id="KW-1133">Transmembrane helix</keyword>
<feature type="transmembrane region" description="Helical" evidence="9">
    <location>
        <begin position="225"/>
        <end position="243"/>
    </location>
</feature>
<evidence type="ECO:0000313" key="11">
    <source>
        <dbReference type="Proteomes" id="UP000490800"/>
    </source>
</evidence>
<dbReference type="OrthoDB" id="260854at2"/>
<keyword evidence="8 9" id="KW-0472">Membrane</keyword>
<keyword evidence="4" id="KW-0288">FMN</keyword>
<keyword evidence="11" id="KW-1185">Reference proteome</keyword>
<evidence type="ECO:0000256" key="5">
    <source>
        <dbReference type="ARBA" id="ARBA00022692"/>
    </source>
</evidence>
<evidence type="ECO:0008006" key="12">
    <source>
        <dbReference type="Google" id="ProtNLM"/>
    </source>
</evidence>
<feature type="transmembrane region" description="Helical" evidence="9">
    <location>
        <begin position="194"/>
        <end position="213"/>
    </location>
</feature>
<dbReference type="Pfam" id="PF03116">
    <property type="entry name" value="NQR2_RnfD_RnfE"/>
    <property type="match status" value="1"/>
</dbReference>
<evidence type="ECO:0000313" key="10">
    <source>
        <dbReference type="EMBL" id="MVO98895.1"/>
    </source>
</evidence>
<evidence type="ECO:0000256" key="7">
    <source>
        <dbReference type="ARBA" id="ARBA00022989"/>
    </source>
</evidence>
<feature type="transmembrane region" description="Helical" evidence="9">
    <location>
        <begin position="171"/>
        <end position="188"/>
    </location>
</feature>
<dbReference type="RefSeq" id="WP_157333440.1">
    <property type="nucleotide sequence ID" value="NZ_RHLK01000002.1"/>
</dbReference>
<evidence type="ECO:0000256" key="3">
    <source>
        <dbReference type="ARBA" id="ARBA00022630"/>
    </source>
</evidence>
<feature type="transmembrane region" description="Helical" evidence="9">
    <location>
        <begin position="249"/>
        <end position="267"/>
    </location>
</feature>
<evidence type="ECO:0000256" key="9">
    <source>
        <dbReference type="SAM" id="Phobius"/>
    </source>
</evidence>
<evidence type="ECO:0000256" key="6">
    <source>
        <dbReference type="ARBA" id="ARBA00022967"/>
    </source>
</evidence>
<feature type="transmembrane region" description="Helical" evidence="9">
    <location>
        <begin position="118"/>
        <end position="138"/>
    </location>
</feature>
<sequence>MRNELRTDLRPVVSWRDYRLDPRYFILLFLSSFAIAGQVYLGFFQKWDAVLISVACTTITELILCRCTTKTWQFPLSAVITGIGISLLLSSNLLWPYALASFLAIALKYMIRFKGGHVFNPNNVAMVLMLFFLPQYAVSTPKQWTNGIGVMLTILCLGILVCYMANRLDSVLAFLGSFTLFALVRHFLFGAPLLAALGPLMGASLQLFAFFMITDPKSTPSTRKARILFAFLVALLDAVFRINRIANPQFYALFLVCLILVIPYRIWASRQISLAQ</sequence>
<evidence type="ECO:0000256" key="2">
    <source>
        <dbReference type="ARBA" id="ARBA00022553"/>
    </source>
</evidence>
<keyword evidence="1" id="KW-0813">Transport</keyword>
<dbReference type="GO" id="GO:0005886">
    <property type="term" value="C:plasma membrane"/>
    <property type="evidence" value="ECO:0007669"/>
    <property type="project" value="TreeGrafter"/>
</dbReference>
<evidence type="ECO:0000256" key="1">
    <source>
        <dbReference type="ARBA" id="ARBA00022448"/>
    </source>
</evidence>
<dbReference type="PANTHER" id="PTHR30578">
    <property type="entry name" value="ELECTRON TRANSPORT COMPLEX PROTEIN RNFD"/>
    <property type="match status" value="1"/>
</dbReference>